<accession>A0AA38U753</accession>
<reference evidence="1" key="1">
    <citation type="submission" date="2022-08" db="EMBL/GenBank/DDBJ databases">
        <authorList>
            <consortium name="DOE Joint Genome Institute"/>
            <person name="Min B."/>
            <person name="Riley R."/>
            <person name="Sierra-Patev S."/>
            <person name="Naranjo-Ortiz M."/>
            <person name="Looney B."/>
            <person name="Konkel Z."/>
            <person name="Slot J.C."/>
            <person name="Sakamoto Y."/>
            <person name="Steenwyk J.L."/>
            <person name="Rokas A."/>
            <person name="Carro J."/>
            <person name="Camarero S."/>
            <person name="Ferreira P."/>
            <person name="Molpeceres G."/>
            <person name="Ruiz-Duenas F.J."/>
            <person name="Serrano A."/>
            <person name="Henrissat B."/>
            <person name="Drula E."/>
            <person name="Hughes K.W."/>
            <person name="Mata J.L."/>
            <person name="Ishikawa N.K."/>
            <person name="Vargas-Isla R."/>
            <person name="Ushijima S."/>
            <person name="Smith C.A."/>
            <person name="Ahrendt S."/>
            <person name="Andreopoulos W."/>
            <person name="He G."/>
            <person name="Labutti K."/>
            <person name="Lipzen A."/>
            <person name="Ng V."/>
            <person name="Sandor L."/>
            <person name="Barry K."/>
            <person name="Martinez A.T."/>
            <person name="Xiao Y."/>
            <person name="Gibbons J.G."/>
            <person name="Terashima K."/>
            <person name="Hibbett D.S."/>
            <person name="Grigoriev I.V."/>
        </authorList>
    </citation>
    <scope>NUCLEOTIDE SEQUENCE</scope>
    <source>
        <strain evidence="1">TFB9207</strain>
    </source>
</reference>
<proteinExistence type="predicted"/>
<dbReference type="AlphaFoldDB" id="A0AA38U753"/>
<gene>
    <name evidence="1" type="ORF">F5878DRAFT_665669</name>
</gene>
<dbReference type="Proteomes" id="UP001163846">
    <property type="component" value="Unassembled WGS sequence"/>
</dbReference>
<name>A0AA38U753_9AGAR</name>
<keyword evidence="2" id="KW-1185">Reference proteome</keyword>
<protein>
    <submittedName>
        <fullName evidence="1">Uncharacterized protein</fullName>
    </submittedName>
</protein>
<evidence type="ECO:0000313" key="1">
    <source>
        <dbReference type="EMBL" id="KAJ3833416.1"/>
    </source>
</evidence>
<comment type="caution">
    <text evidence="1">The sequence shown here is derived from an EMBL/GenBank/DDBJ whole genome shotgun (WGS) entry which is preliminary data.</text>
</comment>
<dbReference type="EMBL" id="MU806701">
    <property type="protein sequence ID" value="KAJ3833416.1"/>
    <property type="molecule type" value="Genomic_DNA"/>
</dbReference>
<sequence length="280" mass="30930">MYVNNRSSLTIPPLIRKSIAENSLLAILHSSTLPNLPQFSPQTHLILSSDASILPSSPNSLQHCSVIFSSNTPFGSAAYSLLLYQNSASVPLGEAYYGLLTCLLSLLHHSSPSPSFIYTDHLNSSHLINNTLTSHPLSHSWSSLLARSLYCWILDILHRSCALPKIKYITAHTGFTDAASLANQFADIAASGKPQHNPLPPPFAPLPTFFMDSYMLFSPSHSYIETNIASHIYAVLAHQQTLDLSFHPSLTLMLPRQNILTFVPHHPTWPSFNYTLSLRS</sequence>
<organism evidence="1 2">
    <name type="scientific">Lentinula raphanica</name>
    <dbReference type="NCBI Taxonomy" id="153919"/>
    <lineage>
        <taxon>Eukaryota</taxon>
        <taxon>Fungi</taxon>
        <taxon>Dikarya</taxon>
        <taxon>Basidiomycota</taxon>
        <taxon>Agaricomycotina</taxon>
        <taxon>Agaricomycetes</taxon>
        <taxon>Agaricomycetidae</taxon>
        <taxon>Agaricales</taxon>
        <taxon>Marasmiineae</taxon>
        <taxon>Omphalotaceae</taxon>
        <taxon>Lentinula</taxon>
    </lineage>
</organism>
<evidence type="ECO:0000313" key="2">
    <source>
        <dbReference type="Proteomes" id="UP001163846"/>
    </source>
</evidence>